<dbReference type="SUPFAM" id="SSF50494">
    <property type="entry name" value="Trypsin-like serine proteases"/>
    <property type="match status" value="1"/>
</dbReference>
<feature type="chain" id="PRO_5047426396" description="Serine protease" evidence="1">
    <location>
        <begin position="26"/>
        <end position="223"/>
    </location>
</feature>
<evidence type="ECO:0000313" key="2">
    <source>
        <dbReference type="EMBL" id="OHU13993.1"/>
    </source>
</evidence>
<sequence>MRTALLVILTTLLMPASCLDATARADDVLVYPGMEIVQGNTTCTLGYVDPKTRVGMAAGQCSVNSDGPVYDTNGNRVGEMVIAHSNWTDGSTVTGNVYMVDYEGILFDRSVPINDVLPNGIRLSLDKIAPTKGLPVCRNGIGSGEACGQITWVNNGWFRVDGPPCDRGDSGAAVYSITSAGQGSVVGIVAARYTDNRSGEVQTLAISWNTIVTQLRKDTQRGA</sequence>
<dbReference type="EMBL" id="MLIH01000002">
    <property type="protein sequence ID" value="OHU13993.1"/>
    <property type="molecule type" value="Genomic_DNA"/>
</dbReference>
<feature type="signal peptide" evidence="1">
    <location>
        <begin position="1"/>
        <end position="25"/>
    </location>
</feature>
<accession>A0ABX3C5Z6</accession>
<dbReference type="Proteomes" id="UP000179621">
    <property type="component" value="Unassembled WGS sequence"/>
</dbReference>
<keyword evidence="3" id="KW-1185">Reference proteome</keyword>
<reference evidence="2 3" key="1">
    <citation type="submission" date="2016-10" db="EMBL/GenBank/DDBJ databases">
        <title>Evaluation of Human, Animal and Environmental Mycobacterium chelonae Isolates by Core Genome Phylogenomic Analysis, Targeted Gene Comparison, and Anti-microbial Susceptibility Patterns: A Tale of Mistaken Identities.</title>
        <authorList>
            <person name="Fogelson S.B."/>
            <person name="Camus A.C."/>
            <person name="Lorenz W."/>
            <person name="Vasireddy R."/>
            <person name="Vasireddy S."/>
            <person name="Smith T."/>
            <person name="Brown-Elliott B.A."/>
            <person name="Wallace R.J.Jr."/>
            <person name="Hasan N.A."/>
            <person name="Reischl U."/>
            <person name="Sanchez S."/>
        </authorList>
    </citation>
    <scope>NUCLEOTIDE SEQUENCE [LARGE SCALE GENOMIC DNA]</scope>
    <source>
        <strain evidence="2 3">8528</strain>
    </source>
</reference>
<name>A0ABX3C5Z6_9MYCO</name>
<organism evidence="2 3">
    <name type="scientific">Mycobacteroides saopaulense</name>
    <dbReference type="NCBI Taxonomy" id="1578165"/>
    <lineage>
        <taxon>Bacteria</taxon>
        <taxon>Bacillati</taxon>
        <taxon>Actinomycetota</taxon>
        <taxon>Actinomycetes</taxon>
        <taxon>Mycobacteriales</taxon>
        <taxon>Mycobacteriaceae</taxon>
        <taxon>Mycobacteroides</taxon>
    </lineage>
</organism>
<dbReference type="InterPro" id="IPR043504">
    <property type="entry name" value="Peptidase_S1_PA_chymotrypsin"/>
</dbReference>
<dbReference type="InterPro" id="IPR009003">
    <property type="entry name" value="Peptidase_S1_PA"/>
</dbReference>
<dbReference type="Gene3D" id="2.40.10.10">
    <property type="entry name" value="Trypsin-like serine proteases"/>
    <property type="match status" value="2"/>
</dbReference>
<gene>
    <name evidence="2" type="ORF">BKG73_04895</name>
</gene>
<keyword evidence="1" id="KW-0732">Signal</keyword>
<comment type="caution">
    <text evidence="2">The sequence shown here is derived from an EMBL/GenBank/DDBJ whole genome shotgun (WGS) entry which is preliminary data.</text>
</comment>
<evidence type="ECO:0008006" key="4">
    <source>
        <dbReference type="Google" id="ProtNLM"/>
    </source>
</evidence>
<evidence type="ECO:0000313" key="3">
    <source>
        <dbReference type="Proteomes" id="UP000179621"/>
    </source>
</evidence>
<evidence type="ECO:0000256" key="1">
    <source>
        <dbReference type="SAM" id="SignalP"/>
    </source>
</evidence>
<protein>
    <recommendedName>
        <fullName evidence="4">Serine protease</fullName>
    </recommendedName>
</protein>
<proteinExistence type="predicted"/>
<dbReference type="RefSeq" id="WP_070909858.1">
    <property type="nucleotide sequence ID" value="NZ_MLIC01000001.1"/>
</dbReference>